<dbReference type="SUPFAM" id="SSF82171">
    <property type="entry name" value="DPP6 N-terminal domain-like"/>
    <property type="match status" value="1"/>
</dbReference>
<feature type="compositionally biased region" description="Low complexity" evidence="5">
    <location>
        <begin position="557"/>
        <end position="570"/>
    </location>
</feature>
<evidence type="ECO:0000313" key="7">
    <source>
        <dbReference type="EMBL" id="CAE4631119.1"/>
    </source>
</evidence>
<reference evidence="7" key="1">
    <citation type="submission" date="2021-01" db="EMBL/GenBank/DDBJ databases">
        <authorList>
            <person name="Corre E."/>
            <person name="Pelletier E."/>
            <person name="Niang G."/>
            <person name="Scheremetjew M."/>
            <person name="Finn R."/>
            <person name="Kale V."/>
            <person name="Holt S."/>
            <person name="Cochrane G."/>
            <person name="Meng A."/>
            <person name="Brown T."/>
            <person name="Cohen L."/>
        </authorList>
    </citation>
    <scope>NUCLEOTIDE SEQUENCE</scope>
    <source>
        <strain evidence="7">CCMP3105</strain>
    </source>
</reference>
<dbReference type="GO" id="GO:0003743">
    <property type="term" value="F:translation initiation factor activity"/>
    <property type="evidence" value="ECO:0007669"/>
    <property type="project" value="UniProtKB-KW"/>
</dbReference>
<dbReference type="GO" id="GO:0003729">
    <property type="term" value="F:mRNA binding"/>
    <property type="evidence" value="ECO:0007669"/>
    <property type="project" value="TreeGrafter"/>
</dbReference>
<dbReference type="Pfam" id="PF08662">
    <property type="entry name" value="eIF2A"/>
    <property type="match status" value="1"/>
</dbReference>
<feature type="compositionally biased region" description="Pro residues" evidence="5">
    <location>
        <begin position="491"/>
        <end position="502"/>
    </location>
</feature>
<organism evidence="7">
    <name type="scientific">Alexandrium monilatum</name>
    <dbReference type="NCBI Taxonomy" id="311494"/>
    <lineage>
        <taxon>Eukaryota</taxon>
        <taxon>Sar</taxon>
        <taxon>Alveolata</taxon>
        <taxon>Dinophyceae</taxon>
        <taxon>Gonyaulacales</taxon>
        <taxon>Pyrocystaceae</taxon>
        <taxon>Alexandrium</taxon>
    </lineage>
</organism>
<feature type="compositionally biased region" description="Low complexity" evidence="5">
    <location>
        <begin position="534"/>
        <end position="546"/>
    </location>
</feature>
<keyword evidence="2" id="KW-0853">WD repeat</keyword>
<dbReference type="InterPro" id="IPR013979">
    <property type="entry name" value="TIF_beta_prop-like"/>
</dbReference>
<keyword evidence="1" id="KW-0396">Initiation factor</keyword>
<dbReference type="InterPro" id="IPR011387">
    <property type="entry name" value="TIF2A"/>
</dbReference>
<keyword evidence="3" id="KW-0677">Repeat</keyword>
<dbReference type="EMBL" id="HBNR01061635">
    <property type="protein sequence ID" value="CAE4631119.1"/>
    <property type="molecule type" value="Transcribed_RNA"/>
</dbReference>
<evidence type="ECO:0000256" key="2">
    <source>
        <dbReference type="ARBA" id="ARBA00022574"/>
    </source>
</evidence>
<evidence type="ECO:0000259" key="6">
    <source>
        <dbReference type="Pfam" id="PF08662"/>
    </source>
</evidence>
<evidence type="ECO:0000256" key="4">
    <source>
        <dbReference type="ARBA" id="ARBA00022917"/>
    </source>
</evidence>
<dbReference type="GO" id="GO:0022627">
    <property type="term" value="C:cytosolic small ribosomal subunit"/>
    <property type="evidence" value="ECO:0007669"/>
    <property type="project" value="TreeGrafter"/>
</dbReference>
<name>A0A7S4S1T1_9DINO</name>
<accession>A0A7S4S1T1</accession>
<sequence>MEFVAVATDVVGIYSFSPAEEGPPRLERTFPAVRTAEGCVWSTDGSLLGLEDVATCGVTVYNAAAEYAKLCEVPPLIGGPVRNFYFSPLGNHLVTHERHVKDAGNNVGVWDARTGELRFSFVLKKLTEMSWPPLKWTSLETHCCRMVQDGVTVMAGGMQKEAPTEKISAAGIMAFEVAPRGAGTGPPHVAICIAESKGAPARCQIFRVTDLATPTATKTFFKAQTVTMQWNNTGTALLVRTSMEVDDTGKSYYGGSHLHFMRADGQESLIVASPDDGPIHDVQWSPTQDEFCLLHGVLPCNMTLHEGKKGQKRVDFGTGHRNTIRWNNFGRFLVLAGHGQLIGDTDFWDKPGKRLLRSVRMECCVVCGWAPDGRHFLGATTSPRMRVDNKVQLYDYGGRSLASLPFPQLLLLACWRPRPRGAFEDRPPSPGRSPPGGAGAGPGPPQRQQPQAYRPPAARGGGGGLAEQLRRELGSTSAGASATATRVGPGGAPPPQRLPPGCSPEDLRPASGAPSNSKAERKRRAREAAGTGAQQPQQQQQQQKQQASGALEREHSPAASASAPVPAAAAEGGQPVRADGAGAGGAAGGNAEVEKKVRALRKKLREIEKLKEKPDAELEPLQRQKMAGEADIVRQIRELGSEP</sequence>
<evidence type="ECO:0000256" key="1">
    <source>
        <dbReference type="ARBA" id="ARBA00022540"/>
    </source>
</evidence>
<dbReference type="GO" id="GO:0043022">
    <property type="term" value="F:ribosome binding"/>
    <property type="evidence" value="ECO:0007669"/>
    <property type="project" value="TreeGrafter"/>
</dbReference>
<dbReference type="AlphaFoldDB" id="A0A7S4S1T1"/>
<dbReference type="PANTHER" id="PTHR13227:SF0">
    <property type="entry name" value="EUKARYOTIC TRANSLATION INITIATION FACTOR 2A"/>
    <property type="match status" value="1"/>
</dbReference>
<proteinExistence type="predicted"/>
<gene>
    <name evidence="7" type="ORF">AMON00008_LOCUS43416</name>
</gene>
<feature type="compositionally biased region" description="Low complexity" evidence="5">
    <location>
        <begin position="448"/>
        <end position="458"/>
    </location>
</feature>
<evidence type="ECO:0000256" key="5">
    <source>
        <dbReference type="SAM" id="MobiDB-lite"/>
    </source>
</evidence>
<feature type="region of interest" description="Disordered" evidence="5">
    <location>
        <begin position="421"/>
        <end position="594"/>
    </location>
</feature>
<dbReference type="GO" id="GO:0000049">
    <property type="term" value="F:tRNA binding"/>
    <property type="evidence" value="ECO:0007669"/>
    <property type="project" value="TreeGrafter"/>
</dbReference>
<keyword evidence="4" id="KW-0648">Protein biosynthesis</keyword>
<evidence type="ECO:0000256" key="3">
    <source>
        <dbReference type="ARBA" id="ARBA00022737"/>
    </source>
</evidence>
<feature type="compositionally biased region" description="Low complexity" evidence="5">
    <location>
        <begin position="474"/>
        <end position="485"/>
    </location>
</feature>
<protein>
    <recommendedName>
        <fullName evidence="6">Translation initiation factor beta propellor-like domain-containing protein</fullName>
    </recommendedName>
</protein>
<dbReference type="PANTHER" id="PTHR13227">
    <property type="entry name" value="EUKARYOTIC TRANSLATION INITIATION FACTOR 2A"/>
    <property type="match status" value="1"/>
</dbReference>
<feature type="domain" description="Translation initiation factor beta propellor-like" evidence="6">
    <location>
        <begin position="218"/>
        <end position="409"/>
    </location>
</feature>